<evidence type="ECO:0000313" key="3">
    <source>
        <dbReference type="Proteomes" id="UP000028780"/>
    </source>
</evidence>
<sequence>MDRAGEAGEDLVDEYPENIQGDPNFNVGGVDRQLPDDLQLEQLRSYIESTYDPESPQYLALLPDRITHAAMLMLGSAVDHTMPGVAYTDNISQKSCELGEIFGDSTSWIISLWDGPKAAKEHFFRPEAAALAQLSGCAVLDVDDVAAASRAVDFARANGAETVAVWAFSSGCGYIPEGADKVALTFPTKVVTLDVPTFTQVGTEDSFGVKIEGAETYHSTHYIQTPAEARRKVRDLADFFRS</sequence>
<evidence type="ECO:0000313" key="1">
    <source>
        <dbReference type="EMBL" id="AIJ32600.1"/>
    </source>
</evidence>
<protein>
    <submittedName>
        <fullName evidence="2">Alpha/beta hydrolase family protein</fullName>
    </submittedName>
</protein>
<reference evidence="1 3" key="1">
    <citation type="submission" date="2014-08" db="EMBL/GenBank/DDBJ databases">
        <title>Complete genome sequence of Corynebacterium imitans DSM 44264, isolated from a five-month-old boy with suspected pharyngeal diphtheria.</title>
        <authorList>
            <person name="Mollmann S."/>
            <person name="Albersmeier A."/>
            <person name="Ruckert C."/>
            <person name="Tauch A."/>
        </authorList>
    </citation>
    <scope>NUCLEOTIDE SEQUENCE [LARGE SCALE GENOMIC DNA]</scope>
    <source>
        <strain evidence="1 3">DSM 44264</strain>
    </source>
</reference>
<dbReference type="HOGENOM" id="CLU_920327_0_0_11"/>
<proteinExistence type="predicted"/>
<dbReference type="EMBL" id="CP009211">
    <property type="protein sequence ID" value="AIJ32600.1"/>
    <property type="molecule type" value="Genomic_DNA"/>
</dbReference>
<evidence type="ECO:0000313" key="2">
    <source>
        <dbReference type="EMBL" id="SNV53261.1"/>
    </source>
</evidence>
<organism evidence="1 3">
    <name type="scientific">Corynebacterium imitans</name>
    <dbReference type="NCBI Taxonomy" id="156978"/>
    <lineage>
        <taxon>Bacteria</taxon>
        <taxon>Bacillati</taxon>
        <taxon>Actinomycetota</taxon>
        <taxon>Actinomycetes</taxon>
        <taxon>Mycobacteriales</taxon>
        <taxon>Corynebacteriaceae</taxon>
        <taxon>Corynebacterium</taxon>
    </lineage>
</organism>
<dbReference type="KEGG" id="cii:CIMIT_00480"/>
<dbReference type="STRING" id="156978.CIMIT_00480"/>
<reference evidence="2 4" key="2">
    <citation type="submission" date="2017-06" db="EMBL/GenBank/DDBJ databases">
        <authorList>
            <consortium name="Pathogen Informatics"/>
        </authorList>
    </citation>
    <scope>NUCLEOTIDE SEQUENCE [LARGE SCALE GENOMIC DNA]</scope>
    <source>
        <strain evidence="2 4">NCTC13015</strain>
    </source>
</reference>
<keyword evidence="2" id="KW-0378">Hydrolase</keyword>
<dbReference type="EMBL" id="LT906467">
    <property type="protein sequence ID" value="SNV53261.1"/>
    <property type="molecule type" value="Genomic_DNA"/>
</dbReference>
<dbReference type="RefSeq" id="WP_038587657.1">
    <property type="nucleotide sequence ID" value="NZ_CP009211.1"/>
</dbReference>
<evidence type="ECO:0000313" key="4">
    <source>
        <dbReference type="Proteomes" id="UP000215374"/>
    </source>
</evidence>
<accession>A0A076NL78</accession>
<dbReference type="Proteomes" id="UP000028780">
    <property type="component" value="Chromosome"/>
</dbReference>
<dbReference type="AlphaFoldDB" id="A0A076NL78"/>
<dbReference type="Proteomes" id="UP000215374">
    <property type="component" value="Chromosome 1"/>
</dbReference>
<name>A0A076NL78_9CORY</name>
<dbReference type="GO" id="GO:0016787">
    <property type="term" value="F:hydrolase activity"/>
    <property type="evidence" value="ECO:0007669"/>
    <property type="project" value="UniProtKB-KW"/>
</dbReference>
<keyword evidence="3" id="KW-1185">Reference proteome</keyword>
<gene>
    <name evidence="1" type="ORF">CIMIT_00480</name>
    <name evidence="2" type="ORF">SAMEA4535761_00160</name>
</gene>
<dbReference type="eggNOG" id="COG0657">
    <property type="taxonomic scope" value="Bacteria"/>
</dbReference>